<protein>
    <submittedName>
        <fullName evidence="2">Uncharacterized protein</fullName>
    </submittedName>
</protein>
<organism evidence="2">
    <name type="scientific">Brassica cretica</name>
    <name type="common">Mustard</name>
    <dbReference type="NCBI Taxonomy" id="69181"/>
    <lineage>
        <taxon>Eukaryota</taxon>
        <taxon>Viridiplantae</taxon>
        <taxon>Streptophyta</taxon>
        <taxon>Embryophyta</taxon>
        <taxon>Tracheophyta</taxon>
        <taxon>Spermatophyta</taxon>
        <taxon>Magnoliopsida</taxon>
        <taxon>eudicotyledons</taxon>
        <taxon>Gunneridae</taxon>
        <taxon>Pentapetalae</taxon>
        <taxon>rosids</taxon>
        <taxon>malvids</taxon>
        <taxon>Brassicales</taxon>
        <taxon>Brassicaceae</taxon>
        <taxon>Brassiceae</taxon>
        <taxon>Brassica</taxon>
    </lineage>
</organism>
<feature type="region of interest" description="Disordered" evidence="1">
    <location>
        <begin position="1"/>
        <end position="92"/>
    </location>
</feature>
<proteinExistence type="predicted"/>
<dbReference type="EMBL" id="QGKY02000164">
    <property type="protein sequence ID" value="KAF2593150.1"/>
    <property type="molecule type" value="Genomic_DNA"/>
</dbReference>
<dbReference type="AlphaFoldDB" id="A0A8S9KDC7"/>
<gene>
    <name evidence="2" type="ORF">F2Q70_00045101</name>
</gene>
<reference evidence="2" key="1">
    <citation type="submission" date="2019-12" db="EMBL/GenBank/DDBJ databases">
        <title>Genome sequencing and annotation of Brassica cretica.</title>
        <authorList>
            <person name="Studholme D.J."/>
            <person name="Sarris P.F."/>
        </authorList>
    </citation>
    <scope>NUCLEOTIDE SEQUENCE</scope>
    <source>
        <strain evidence="2">PFS-102/07</strain>
        <tissue evidence="2">Leaf</tissue>
    </source>
</reference>
<evidence type="ECO:0000313" key="2">
    <source>
        <dbReference type="EMBL" id="KAF2593150.1"/>
    </source>
</evidence>
<accession>A0A8S9KDC7</accession>
<name>A0A8S9KDC7_BRACR</name>
<comment type="caution">
    <text evidence="2">The sequence shown here is derived from an EMBL/GenBank/DDBJ whole genome shotgun (WGS) entry which is preliminary data.</text>
</comment>
<evidence type="ECO:0000256" key="1">
    <source>
        <dbReference type="SAM" id="MobiDB-lite"/>
    </source>
</evidence>
<sequence>MGHTAGRNHVQRLSMAERQNQQLKQERATAGYGREQEKASGIRAGRRVTNGQTADGLCGLPWNRGRDTPNSHGPPRTLTADEAGPRSTPIST</sequence>